<dbReference type="STRING" id="384616.Pisl_0061"/>
<protein>
    <submittedName>
        <fullName evidence="1">Uncharacterized protein</fullName>
    </submittedName>
</protein>
<organism evidence="1 2">
    <name type="scientific">Pyrobaculum islandicum (strain DSM 4184 / JCM 9189 / GEO3)</name>
    <dbReference type="NCBI Taxonomy" id="384616"/>
    <lineage>
        <taxon>Archaea</taxon>
        <taxon>Thermoproteota</taxon>
        <taxon>Thermoprotei</taxon>
        <taxon>Thermoproteales</taxon>
        <taxon>Thermoproteaceae</taxon>
        <taxon>Pyrobaculum</taxon>
    </lineage>
</organism>
<dbReference type="Proteomes" id="UP000002595">
    <property type="component" value="Chromosome"/>
</dbReference>
<accession>A1RQL3</accession>
<reference evidence="1" key="1">
    <citation type="submission" date="2006-12" db="EMBL/GenBank/DDBJ databases">
        <title>Complete sequence of Pyrobaculum islandicum DSM 4184.</title>
        <authorList>
            <person name="Copeland A."/>
            <person name="Lucas S."/>
            <person name="Lapidus A."/>
            <person name="Barry K."/>
            <person name="Detter J.C."/>
            <person name="Glavina del Rio T."/>
            <person name="Dalin E."/>
            <person name="Tice H."/>
            <person name="Pitluck S."/>
            <person name="Meincke L."/>
            <person name="Brettin T."/>
            <person name="Bruce D."/>
            <person name="Han C."/>
            <person name="Tapia R."/>
            <person name="Gilna P."/>
            <person name="Schmutz J."/>
            <person name="Larimer F."/>
            <person name="Land M."/>
            <person name="Hauser L."/>
            <person name="Kyrpides N."/>
            <person name="Mikhailova N."/>
            <person name="Cozen A.E."/>
            <person name="Fitz-Gibbon S.T."/>
            <person name="House C.H."/>
            <person name="Saltikov C."/>
            <person name="Lowe T."/>
            <person name="Richardson P."/>
        </authorList>
    </citation>
    <scope>NUCLEOTIDE SEQUENCE [LARGE SCALE GENOMIC DNA]</scope>
    <source>
        <strain evidence="1">DSM 4184</strain>
    </source>
</reference>
<proteinExistence type="predicted"/>
<gene>
    <name evidence="1" type="ordered locus">Pisl_0061</name>
</gene>
<sequence length="371" mass="41265">MRWLFVLVVLAAALYAQQVVRVVYPLQLPPADIFSLYVDFKKAVPICPPYCNNTEIVSVTLNGVLDVRSGGGYSVVLYYDRGGGWRALCTLPVVHNAFSGSCAVPSDAKSLGIALWQGGRWLQSVDIHNLRFWTACLCVPRPPTIEGVDHPSVAKVGEDVRFHVWLNWCGNRQEEVRLQIGGVEVVKKASINYTCPLRVRVDFGPFRFEKPGVYNWTVRTQADVRSGSIKIEDVKVCPPILWPPRIINYSVPSVVYVGEPFDVKAVVEGNVPALVVFRLGNTTTSRYVELGKDGCVEKREIVFKPPPLSRPGTESWTIEVWMNRTKTDEKRGVLEVRSRCSPRVSVEGPQRVYLGSSFNMTPATVELAAAS</sequence>
<evidence type="ECO:0000313" key="2">
    <source>
        <dbReference type="Proteomes" id="UP000002595"/>
    </source>
</evidence>
<dbReference type="KEGG" id="pis:Pisl_0061"/>
<keyword evidence="2" id="KW-1185">Reference proteome</keyword>
<name>A1RQL3_PYRIL</name>
<dbReference type="GeneID" id="4617282"/>
<dbReference type="AlphaFoldDB" id="A1RQL3"/>
<dbReference type="eggNOG" id="arCOG07029">
    <property type="taxonomic scope" value="Archaea"/>
</dbReference>
<evidence type="ECO:0000313" key="1">
    <source>
        <dbReference type="EMBL" id="ABL87245.1"/>
    </source>
</evidence>
<dbReference type="HOGENOM" id="CLU_745182_0_0_2"/>
<dbReference type="RefSeq" id="WP_011761822.1">
    <property type="nucleotide sequence ID" value="NC_008701.1"/>
</dbReference>
<dbReference type="EMBL" id="CP000504">
    <property type="protein sequence ID" value="ABL87245.1"/>
    <property type="molecule type" value="Genomic_DNA"/>
</dbReference>